<evidence type="ECO:0000313" key="2">
    <source>
        <dbReference type="Proteomes" id="UP001275084"/>
    </source>
</evidence>
<name>A0AAJ0MB67_9PEZI</name>
<reference evidence="1" key="1">
    <citation type="journal article" date="2023" name="Mol. Phylogenet. Evol.">
        <title>Genome-scale phylogeny and comparative genomics of the fungal order Sordariales.</title>
        <authorList>
            <person name="Hensen N."/>
            <person name="Bonometti L."/>
            <person name="Westerberg I."/>
            <person name="Brannstrom I.O."/>
            <person name="Guillou S."/>
            <person name="Cros-Aarteil S."/>
            <person name="Calhoun S."/>
            <person name="Haridas S."/>
            <person name="Kuo A."/>
            <person name="Mondo S."/>
            <person name="Pangilinan J."/>
            <person name="Riley R."/>
            <person name="LaButti K."/>
            <person name="Andreopoulos B."/>
            <person name="Lipzen A."/>
            <person name="Chen C."/>
            <person name="Yan M."/>
            <person name="Daum C."/>
            <person name="Ng V."/>
            <person name="Clum A."/>
            <person name="Steindorff A."/>
            <person name="Ohm R.A."/>
            <person name="Martin F."/>
            <person name="Silar P."/>
            <person name="Natvig D.O."/>
            <person name="Lalanne C."/>
            <person name="Gautier V."/>
            <person name="Ament-Velasquez S.L."/>
            <person name="Kruys A."/>
            <person name="Hutchinson M.I."/>
            <person name="Powell A.J."/>
            <person name="Barry K."/>
            <person name="Miller A.N."/>
            <person name="Grigoriev I.V."/>
            <person name="Debuchy R."/>
            <person name="Gladieux P."/>
            <person name="Hiltunen Thoren M."/>
            <person name="Johannesson H."/>
        </authorList>
    </citation>
    <scope>NUCLEOTIDE SEQUENCE</scope>
    <source>
        <strain evidence="1">CBS 955.72</strain>
    </source>
</reference>
<dbReference type="EMBL" id="JAUIQD010000006">
    <property type="protein sequence ID" value="KAK3347013.1"/>
    <property type="molecule type" value="Genomic_DNA"/>
</dbReference>
<evidence type="ECO:0008006" key="3">
    <source>
        <dbReference type="Google" id="ProtNLM"/>
    </source>
</evidence>
<proteinExistence type="predicted"/>
<keyword evidence="2" id="KW-1185">Reference proteome</keyword>
<gene>
    <name evidence="1" type="ORF">B0T25DRAFT_292908</name>
</gene>
<dbReference type="Proteomes" id="UP001275084">
    <property type="component" value="Unassembled WGS sequence"/>
</dbReference>
<sequence>MNQPRNSLEYRMIGLEFKFPSFRLPSHYPEYAYANFHIRNCRGAGDGKFVQTELTLIPSWNIPRRWIQQCTTHHRHFSTSGDIQEANRAVAAARFPARLLDVGDKVAKEPRLITADENATPYATLSYCWGKTRPLTTTSFNLGTHLNSIPFSAQLPFYRLYDDIPVHDSGLDVLPRRPIPVAITLEGTCPCRPRRCHPQIHTMPFCGQLVLCLRMGCPGY</sequence>
<evidence type="ECO:0000313" key="1">
    <source>
        <dbReference type="EMBL" id="KAK3347013.1"/>
    </source>
</evidence>
<organism evidence="1 2">
    <name type="scientific">Lasiosphaeria hispida</name>
    <dbReference type="NCBI Taxonomy" id="260671"/>
    <lineage>
        <taxon>Eukaryota</taxon>
        <taxon>Fungi</taxon>
        <taxon>Dikarya</taxon>
        <taxon>Ascomycota</taxon>
        <taxon>Pezizomycotina</taxon>
        <taxon>Sordariomycetes</taxon>
        <taxon>Sordariomycetidae</taxon>
        <taxon>Sordariales</taxon>
        <taxon>Lasiosphaeriaceae</taxon>
        <taxon>Lasiosphaeria</taxon>
    </lineage>
</organism>
<dbReference type="AlphaFoldDB" id="A0AAJ0MB67"/>
<accession>A0AAJ0MB67</accession>
<protein>
    <recommendedName>
        <fullName evidence="3">Heterokaryon incompatibility domain-containing protein</fullName>
    </recommendedName>
</protein>
<comment type="caution">
    <text evidence="1">The sequence shown here is derived from an EMBL/GenBank/DDBJ whole genome shotgun (WGS) entry which is preliminary data.</text>
</comment>
<reference evidence="1" key="2">
    <citation type="submission" date="2023-06" db="EMBL/GenBank/DDBJ databases">
        <authorList>
            <consortium name="Lawrence Berkeley National Laboratory"/>
            <person name="Haridas S."/>
            <person name="Hensen N."/>
            <person name="Bonometti L."/>
            <person name="Westerberg I."/>
            <person name="Brannstrom I.O."/>
            <person name="Guillou S."/>
            <person name="Cros-Aarteil S."/>
            <person name="Calhoun S."/>
            <person name="Kuo A."/>
            <person name="Mondo S."/>
            <person name="Pangilinan J."/>
            <person name="Riley R."/>
            <person name="Labutti K."/>
            <person name="Andreopoulos B."/>
            <person name="Lipzen A."/>
            <person name="Chen C."/>
            <person name="Yanf M."/>
            <person name="Daum C."/>
            <person name="Ng V."/>
            <person name="Clum A."/>
            <person name="Steindorff A."/>
            <person name="Ohm R."/>
            <person name="Martin F."/>
            <person name="Silar P."/>
            <person name="Natvig D."/>
            <person name="Lalanne C."/>
            <person name="Gautier V."/>
            <person name="Ament-Velasquez S.L."/>
            <person name="Kruys A."/>
            <person name="Hutchinson M.I."/>
            <person name="Powell A.J."/>
            <person name="Barry K."/>
            <person name="Miller A.N."/>
            <person name="Grigoriev I.V."/>
            <person name="Debuchy R."/>
            <person name="Gladieux P."/>
            <person name="Thoren M.H."/>
            <person name="Johannesson H."/>
        </authorList>
    </citation>
    <scope>NUCLEOTIDE SEQUENCE</scope>
    <source>
        <strain evidence="1">CBS 955.72</strain>
    </source>
</reference>